<keyword evidence="2" id="KW-1133">Transmembrane helix</keyword>
<feature type="compositionally biased region" description="Polar residues" evidence="1">
    <location>
        <begin position="239"/>
        <end position="248"/>
    </location>
</feature>
<proteinExistence type="predicted"/>
<feature type="region of interest" description="Disordered" evidence="1">
    <location>
        <begin position="239"/>
        <end position="262"/>
    </location>
</feature>
<dbReference type="EMBL" id="LT553674">
    <property type="protein sequence ID" value="SAM02174.1"/>
    <property type="molecule type" value="Genomic_DNA"/>
</dbReference>
<keyword evidence="4" id="KW-1185">Reference proteome</keyword>
<dbReference type="OrthoDB" id="2384193at2759"/>
<feature type="compositionally biased region" description="Basic residues" evidence="1">
    <location>
        <begin position="318"/>
        <end position="328"/>
    </location>
</feature>
<evidence type="ECO:0000256" key="2">
    <source>
        <dbReference type="SAM" id="Phobius"/>
    </source>
</evidence>
<gene>
    <name evidence="3" type="primary">ABSGL_07937.1 scaffold 9181</name>
</gene>
<sequence>MIPFQLIYEITSCRVKYEEGFVKVFGHIFGKPETLWTQADRNLIIPTDYSLCIGFSLQTGTLLLLQCFWNYLANSVARANFMSSKEFKLYIVWTCMTIIIFPVLQFNFSRSIYDYTYKEVMPELVYGCGLFVIALLGVRSHYRFNKLLLTTKNSINSRFVSNKISYFQELNFVLTVALFFFSTSLIILCADGLTGRKTLNVHKFSSDFLICNTNVASIVVWVVVILIFHPKKPNESQQYQGQQQLVAPSNSNSSSSRRLSTMHQHEALVTTATMSTTSPMSYGNTSIQHHNNGSPPIETHHLSVVHSNATTLVSTSANHHHHHHHQQQKQHPYQYDPSSQYCMHHQEIDLCCKSSDAPLSYISNESTLSNTSREEPMSAPQPPPLARNPSAAGGAYHTYDTPTFTSRQPLVQDNEYRGGRKPSDDSLWLHQLPKGRWS</sequence>
<dbReference type="STRING" id="4829.A0A163JS64"/>
<feature type="compositionally biased region" description="Basic and acidic residues" evidence="1">
    <location>
        <begin position="414"/>
        <end position="424"/>
    </location>
</feature>
<evidence type="ECO:0000256" key="1">
    <source>
        <dbReference type="SAM" id="MobiDB-lite"/>
    </source>
</evidence>
<feature type="transmembrane region" description="Helical" evidence="2">
    <location>
        <begin position="208"/>
        <end position="228"/>
    </location>
</feature>
<keyword evidence="2" id="KW-0472">Membrane</keyword>
<keyword evidence="2" id="KW-0812">Transmembrane</keyword>
<feature type="region of interest" description="Disordered" evidence="1">
    <location>
        <begin position="366"/>
        <end position="438"/>
    </location>
</feature>
<organism evidence="3">
    <name type="scientific">Absidia glauca</name>
    <name type="common">Pin mould</name>
    <dbReference type="NCBI Taxonomy" id="4829"/>
    <lineage>
        <taxon>Eukaryota</taxon>
        <taxon>Fungi</taxon>
        <taxon>Fungi incertae sedis</taxon>
        <taxon>Mucoromycota</taxon>
        <taxon>Mucoromycotina</taxon>
        <taxon>Mucoromycetes</taxon>
        <taxon>Mucorales</taxon>
        <taxon>Cunninghamellaceae</taxon>
        <taxon>Absidia</taxon>
    </lineage>
</organism>
<dbReference type="AlphaFoldDB" id="A0A163JS64"/>
<feature type="transmembrane region" description="Helical" evidence="2">
    <location>
        <begin position="124"/>
        <end position="142"/>
    </location>
</feature>
<evidence type="ECO:0000313" key="3">
    <source>
        <dbReference type="EMBL" id="SAM02174.1"/>
    </source>
</evidence>
<feature type="compositionally biased region" description="Low complexity" evidence="1">
    <location>
        <begin position="249"/>
        <end position="259"/>
    </location>
</feature>
<reference evidence="3" key="1">
    <citation type="submission" date="2016-04" db="EMBL/GenBank/DDBJ databases">
        <authorList>
            <person name="Evans L.H."/>
            <person name="Alamgir A."/>
            <person name="Owens N."/>
            <person name="Weber N.D."/>
            <person name="Virtaneva K."/>
            <person name="Barbian K."/>
            <person name="Babar A."/>
            <person name="Rosenke K."/>
        </authorList>
    </citation>
    <scope>NUCLEOTIDE SEQUENCE [LARGE SCALE GENOMIC DNA]</scope>
    <source>
        <strain evidence="3">CBS 101.48</strain>
    </source>
</reference>
<dbReference type="OMA" id="IAWALEI"/>
<feature type="transmembrane region" description="Helical" evidence="2">
    <location>
        <begin position="87"/>
        <end position="104"/>
    </location>
</feature>
<evidence type="ECO:0000313" key="4">
    <source>
        <dbReference type="Proteomes" id="UP000078561"/>
    </source>
</evidence>
<feature type="compositionally biased region" description="Polar residues" evidence="1">
    <location>
        <begin position="400"/>
        <end position="411"/>
    </location>
</feature>
<dbReference type="InParanoid" id="A0A163JS64"/>
<dbReference type="Proteomes" id="UP000078561">
    <property type="component" value="Unassembled WGS sequence"/>
</dbReference>
<feature type="transmembrane region" description="Helical" evidence="2">
    <location>
        <begin position="170"/>
        <end position="188"/>
    </location>
</feature>
<name>A0A163JS64_ABSGL</name>
<protein>
    <submittedName>
        <fullName evidence="3">Uncharacterized protein</fullName>
    </submittedName>
</protein>
<accession>A0A163JS64</accession>
<feature type="region of interest" description="Disordered" evidence="1">
    <location>
        <begin position="315"/>
        <end position="337"/>
    </location>
</feature>